<feature type="region of interest" description="Disordered" evidence="15">
    <location>
        <begin position="526"/>
        <end position="545"/>
    </location>
</feature>
<evidence type="ECO:0000256" key="1">
    <source>
        <dbReference type="ARBA" id="ARBA00001656"/>
    </source>
</evidence>
<keyword evidence="5 14" id="KW-0645">Protease</keyword>
<evidence type="ECO:0000313" key="18">
    <source>
        <dbReference type="Proteomes" id="UP000314981"/>
    </source>
</evidence>
<dbReference type="InterPro" id="IPR001254">
    <property type="entry name" value="Trypsin_dom"/>
</dbReference>
<evidence type="ECO:0000256" key="10">
    <source>
        <dbReference type="ARBA" id="ARBA00023157"/>
    </source>
</evidence>
<dbReference type="InterPro" id="IPR009003">
    <property type="entry name" value="Peptidase_S1_PA"/>
</dbReference>
<evidence type="ECO:0000256" key="5">
    <source>
        <dbReference type="ARBA" id="ARBA00022670"/>
    </source>
</evidence>
<evidence type="ECO:0000256" key="2">
    <source>
        <dbReference type="ARBA" id="ARBA00003042"/>
    </source>
</evidence>
<dbReference type="InterPro" id="IPR018114">
    <property type="entry name" value="TRYPSIN_HIS"/>
</dbReference>
<dbReference type="PRINTS" id="PR00722">
    <property type="entry name" value="CHYMOTRYPSIN"/>
</dbReference>
<comment type="catalytic activity">
    <reaction evidence="1">
        <text>Preferential cleavage: Arg-|-Xaa, Lys-|-Xaa.</text>
        <dbReference type="EC" id="3.4.21.10"/>
    </reaction>
</comment>
<dbReference type="PROSITE" id="PS00135">
    <property type="entry name" value="TRYPSIN_SER"/>
    <property type="match status" value="1"/>
</dbReference>
<organism evidence="17 18">
    <name type="scientific">Bos indicus x Bos taurus</name>
    <name type="common">Hybrid cattle</name>
    <dbReference type="NCBI Taxonomy" id="30522"/>
    <lineage>
        <taxon>Eukaryota</taxon>
        <taxon>Metazoa</taxon>
        <taxon>Chordata</taxon>
        <taxon>Craniata</taxon>
        <taxon>Vertebrata</taxon>
        <taxon>Euteleostomi</taxon>
        <taxon>Mammalia</taxon>
        <taxon>Eutheria</taxon>
        <taxon>Laurasiatheria</taxon>
        <taxon>Artiodactyla</taxon>
        <taxon>Ruminantia</taxon>
        <taxon>Pecora</taxon>
        <taxon>Bovidae</taxon>
        <taxon>Bovinae</taxon>
        <taxon>Bos</taxon>
    </lineage>
</organism>
<evidence type="ECO:0000256" key="3">
    <source>
        <dbReference type="ARBA" id="ARBA00012050"/>
    </source>
</evidence>
<evidence type="ECO:0000256" key="13">
    <source>
        <dbReference type="ARBA" id="ARBA00025832"/>
    </source>
</evidence>
<dbReference type="GO" id="GO:0007340">
    <property type="term" value="P:acrosome reaction"/>
    <property type="evidence" value="ECO:0007669"/>
    <property type="project" value="TreeGrafter"/>
</dbReference>
<dbReference type="InterPro" id="IPR001314">
    <property type="entry name" value="Peptidase_S1A"/>
</dbReference>
<feature type="domain" description="Peptidase S1" evidence="16">
    <location>
        <begin position="171"/>
        <end position="419"/>
    </location>
</feature>
<feature type="compositionally biased region" description="Pro residues" evidence="15">
    <location>
        <begin position="477"/>
        <end position="501"/>
    </location>
</feature>
<comment type="subunit">
    <text evidence="13">Heavy chain (catalytic) and a light chain linked by two disulfide bonds. Forms a heterodimer with SERPINA5.</text>
</comment>
<dbReference type="InterPro" id="IPR033116">
    <property type="entry name" value="TRYPSIN_SER"/>
</dbReference>
<keyword evidence="10" id="KW-1015">Disulfide bond</keyword>
<reference evidence="17" key="3">
    <citation type="submission" date="2025-09" db="UniProtKB">
        <authorList>
            <consortium name="Ensembl"/>
        </authorList>
    </citation>
    <scope>IDENTIFICATION</scope>
</reference>
<evidence type="ECO:0000256" key="11">
    <source>
        <dbReference type="ARBA" id="ARBA00023180"/>
    </source>
</evidence>
<keyword evidence="9" id="KW-0865">Zymogen</keyword>
<evidence type="ECO:0000313" key="17">
    <source>
        <dbReference type="Ensembl" id="ENSBIXP00000029339.1"/>
    </source>
</evidence>
<dbReference type="EC" id="3.4.21.10" evidence="3"/>
<accession>A0A4W2DSL1</accession>
<dbReference type="PROSITE" id="PS50240">
    <property type="entry name" value="TRYPSIN_DOM"/>
    <property type="match status" value="1"/>
</dbReference>
<reference evidence="17" key="2">
    <citation type="submission" date="2025-08" db="UniProtKB">
        <authorList>
            <consortium name="Ensembl"/>
        </authorList>
    </citation>
    <scope>IDENTIFICATION</scope>
</reference>
<keyword evidence="11" id="KW-0325">Glycoprotein</keyword>
<dbReference type="Ensembl" id="ENSBIXT00000007491.1">
    <property type="protein sequence ID" value="ENSBIXP00000029339.1"/>
    <property type="gene ID" value="ENSBIXG00000010923.1"/>
</dbReference>
<feature type="region of interest" description="Disordered" evidence="15">
    <location>
        <begin position="1"/>
        <end position="77"/>
    </location>
</feature>
<feature type="compositionally biased region" description="Low complexity" evidence="15">
    <location>
        <begin position="68"/>
        <end position="77"/>
    </location>
</feature>
<feature type="region of interest" description="Disordered" evidence="15">
    <location>
        <begin position="431"/>
        <end position="505"/>
    </location>
</feature>
<dbReference type="PANTHER" id="PTHR24252:SF8">
    <property type="entry name" value="ACROSIN"/>
    <property type="match status" value="1"/>
</dbReference>
<keyword evidence="8 14" id="KW-0720">Serine protease</keyword>
<sequence length="545" mass="59447">MSTLSSESGELTDTHTSFADGHTFLLEKPPVPPKPKLKSPLGKGPVTFRDPLLKQSSDSELMAQQHHAATAGLASAAGPARPRYLFQRRSKLWGDPVESRGLPGPEDDKPTVITELSSRLQQLNKDTRSLGEEPAGGLGGLLDPAKKSPIAAARGPCGTRFRQNRQGGMRIIGGQDAAHGSWPWMVSLQIFTYHNNRRYHVCGGSLLNAHWLLTAAHCFRIKKKVTDWRLIFGAKEVEWGSNKPVKPPLQERYVEKIIIHEKYSASSEANDIALIKITPPVICGHFIGPGCLPQFRAGPPRVPQTCWVAGWGFLRENARRTSPVLQEAHVDLIDLDLCNSTRWYNGRIRSTNVCAGYPEGKIDTCQGDSGGPLMCKDSVENSYVVVGITSWGVGCARAKRPGVYTSTWSYLNWIASKIGSNTVHMIQLPTAPPASTPAAQASPGSVQPSIRPPWFFQHVPQPPPSQQAIAVAQPSRPSSPRPSVPPAPRPPRPPPPQPSTRPPQALSFAKRLQQLIEVLKGKTFLNEKSNYEMETTGLPGQHASS</sequence>
<evidence type="ECO:0000256" key="7">
    <source>
        <dbReference type="ARBA" id="ARBA00022801"/>
    </source>
</evidence>
<dbReference type="FunFam" id="2.40.10.10:FF:000060">
    <property type="entry name" value="Acrosin"/>
    <property type="match status" value="1"/>
</dbReference>
<reference evidence="17 18" key="1">
    <citation type="submission" date="2018-11" db="EMBL/GenBank/DDBJ databases">
        <title>Haplotype-resolved cattle genomes.</title>
        <authorList>
            <person name="Low W.Y."/>
            <person name="Tearle R."/>
            <person name="Bickhart D.M."/>
            <person name="Rosen B.D."/>
            <person name="Koren S."/>
            <person name="Rhie A."/>
            <person name="Hiendleder S."/>
            <person name="Phillippy A.M."/>
            <person name="Smith T.P.L."/>
            <person name="Williams J.L."/>
        </authorList>
    </citation>
    <scope>NUCLEOTIDE SEQUENCE [LARGE SCALE GENOMIC DNA]</scope>
</reference>
<dbReference type="Gene3D" id="2.40.10.10">
    <property type="entry name" value="Trypsin-like serine proteases"/>
    <property type="match status" value="2"/>
</dbReference>
<dbReference type="InterPro" id="IPR043504">
    <property type="entry name" value="Peptidase_S1_PA_chymotrypsin"/>
</dbReference>
<protein>
    <recommendedName>
        <fullName evidence="4">Acrosin</fullName>
        <ecNumber evidence="3">3.4.21.10</ecNumber>
    </recommendedName>
</protein>
<dbReference type="Pfam" id="PF00089">
    <property type="entry name" value="Trypsin"/>
    <property type="match status" value="1"/>
</dbReference>
<feature type="compositionally biased region" description="Polar residues" evidence="15">
    <location>
        <begin position="1"/>
        <end position="17"/>
    </location>
</feature>
<dbReference type="SMART" id="SM00020">
    <property type="entry name" value="Tryp_SPc"/>
    <property type="match status" value="1"/>
</dbReference>
<dbReference type="CDD" id="cd00190">
    <property type="entry name" value="Tryp_SPc"/>
    <property type="match status" value="1"/>
</dbReference>
<evidence type="ECO:0000256" key="4">
    <source>
        <dbReference type="ARBA" id="ARBA00017161"/>
    </source>
</evidence>
<dbReference type="AlphaFoldDB" id="A0A4W2DSL1"/>
<evidence type="ECO:0000256" key="12">
    <source>
        <dbReference type="ARBA" id="ARBA00024195"/>
    </source>
</evidence>
<proteinExistence type="inferred from homology"/>
<comment type="similarity">
    <text evidence="12">Belongs to the peptidase S1 family. CLIP subfamily.</text>
</comment>
<dbReference type="STRING" id="30522.A0A4W2DSL1"/>
<evidence type="ECO:0000256" key="9">
    <source>
        <dbReference type="ARBA" id="ARBA00023145"/>
    </source>
</evidence>
<keyword evidence="18" id="KW-1185">Reference proteome</keyword>
<evidence type="ECO:0000256" key="6">
    <source>
        <dbReference type="ARBA" id="ARBA00022729"/>
    </source>
</evidence>
<dbReference type="FunFam" id="2.40.10.10:FF:000002">
    <property type="entry name" value="Transmembrane protease serine"/>
    <property type="match status" value="1"/>
</dbReference>
<evidence type="ECO:0000256" key="14">
    <source>
        <dbReference type="RuleBase" id="RU363034"/>
    </source>
</evidence>
<dbReference type="OMA" id="IPLICAH"/>
<dbReference type="SUPFAM" id="SSF50494">
    <property type="entry name" value="Trypsin-like serine proteases"/>
    <property type="match status" value="1"/>
</dbReference>
<dbReference type="PROSITE" id="PS00134">
    <property type="entry name" value="TRYPSIN_HIS"/>
    <property type="match status" value="1"/>
</dbReference>
<evidence type="ECO:0000259" key="16">
    <source>
        <dbReference type="PROSITE" id="PS50240"/>
    </source>
</evidence>
<keyword evidence="6" id="KW-0732">Signal</keyword>
<comment type="function">
    <text evidence="2">Acrosin is the major protease of mammalian spermatozoa. It is a serine protease of trypsin-like cleavage specificity, it is synthesized in a zymogen form, proacrosin and stored in the acrosome.</text>
</comment>
<dbReference type="PANTHER" id="PTHR24252">
    <property type="entry name" value="ACROSIN-RELATED"/>
    <property type="match status" value="1"/>
</dbReference>
<evidence type="ECO:0000256" key="8">
    <source>
        <dbReference type="ARBA" id="ARBA00022825"/>
    </source>
</evidence>
<evidence type="ECO:0000256" key="15">
    <source>
        <dbReference type="SAM" id="MobiDB-lite"/>
    </source>
</evidence>
<name>A0A4W2DSL1_BOBOX</name>
<dbReference type="Proteomes" id="UP000314981">
    <property type="component" value="Chromosome 5"/>
</dbReference>
<keyword evidence="7 14" id="KW-0378">Hydrolase</keyword>
<dbReference type="GO" id="GO:0006508">
    <property type="term" value="P:proteolysis"/>
    <property type="evidence" value="ECO:0007669"/>
    <property type="project" value="UniProtKB-KW"/>
</dbReference>
<dbReference type="GO" id="GO:0004252">
    <property type="term" value="F:serine-type endopeptidase activity"/>
    <property type="evidence" value="ECO:0007669"/>
    <property type="project" value="UniProtKB-EC"/>
</dbReference>